<feature type="transmembrane region" description="Helical" evidence="9">
    <location>
        <begin position="120"/>
        <end position="140"/>
    </location>
</feature>
<feature type="transmembrane region" description="Helical" evidence="9">
    <location>
        <begin position="41"/>
        <end position="60"/>
    </location>
</feature>
<keyword evidence="4 9" id="KW-0812">Transmembrane</keyword>
<dbReference type="GO" id="GO:0005789">
    <property type="term" value="C:endoplasmic reticulum membrane"/>
    <property type="evidence" value="ECO:0007669"/>
    <property type="project" value="UniProtKB-SubCell"/>
</dbReference>
<evidence type="ECO:0000256" key="1">
    <source>
        <dbReference type="ARBA" id="ARBA00004477"/>
    </source>
</evidence>
<feature type="transmembrane region" description="Helical" evidence="9">
    <location>
        <begin position="508"/>
        <end position="526"/>
    </location>
</feature>
<evidence type="ECO:0000256" key="7">
    <source>
        <dbReference type="ARBA" id="ARBA00023136"/>
    </source>
</evidence>
<feature type="transmembrane region" description="Helical" evidence="9">
    <location>
        <begin position="344"/>
        <end position="363"/>
    </location>
</feature>
<dbReference type="PANTHER" id="PTHR13117">
    <property type="entry name" value="ENDOPLASMIC RETICULUM MULTISPAN TRANSMEMBRANE PROTEIN-RELATED"/>
    <property type="match status" value="1"/>
</dbReference>
<dbReference type="AlphaFoldDB" id="A0A1B6FWJ4"/>
<evidence type="ECO:0000256" key="6">
    <source>
        <dbReference type="ARBA" id="ARBA00022989"/>
    </source>
</evidence>
<feature type="transmembrane region" description="Helical" evidence="9">
    <location>
        <begin position="418"/>
        <end position="435"/>
    </location>
</feature>
<dbReference type="InterPro" id="IPR007594">
    <property type="entry name" value="RFT1"/>
</dbReference>
<keyword evidence="5" id="KW-0256">Endoplasmic reticulum</keyword>
<feature type="transmembrane region" description="Helical" evidence="9">
    <location>
        <begin position="152"/>
        <end position="173"/>
    </location>
</feature>
<evidence type="ECO:0000256" key="9">
    <source>
        <dbReference type="RuleBase" id="RU365067"/>
    </source>
</evidence>
<dbReference type="Pfam" id="PF04506">
    <property type="entry name" value="Rft-1"/>
    <property type="match status" value="1"/>
</dbReference>
<feature type="transmembrane region" description="Helical" evidence="9">
    <location>
        <begin position="81"/>
        <end position="104"/>
    </location>
</feature>
<feature type="transmembrane region" description="Helical" evidence="9">
    <location>
        <begin position="12"/>
        <end position="35"/>
    </location>
</feature>
<dbReference type="PANTHER" id="PTHR13117:SF5">
    <property type="entry name" value="PROTEIN RFT1 HOMOLOG"/>
    <property type="match status" value="1"/>
</dbReference>
<evidence type="ECO:0000256" key="4">
    <source>
        <dbReference type="ARBA" id="ARBA00022692"/>
    </source>
</evidence>
<sequence>MAKNFLKSSLQNASFNIIFQIMFRCLTFLMNAFVLRHVEQAVIGVMNVRLLLLESTILFLSREAFRRACLTNTTAHNWAQVINLLWLTVPLCSVMCLLFGWVWLCVLETPDPQITPHYTLGVYAIAISCVIEMCVEPLYMVAQAFLFVRLKVVMDTINVIVRTTVFTLMVLWWPQGAVVAFSTAQIVAVIVYSLCYYYYFAHYLEERRVKPMPTPRQLQRPTSTEDDFPFTSMSEFLPRRLDNQTGVDLKLCVLTWSFFKQGILKQILTEGERYVMTLFSVLSFYEQGVFDVVNNLGSLAARFLFRPIEDSAYFYFSQLVIRDKPIDDQDPYQMKEAALVLQRLLRTVVSLGLVALCFGQGYARLVLLLYGGSALADGLAPLLLRAHSLAILLLAINGTTECYALATMDTVHLDRYNRVMAGLSVGFMLVSWLLTRLLGSVGFILANCCNMAARITHSVLFIKRRYHNTAFTPLDGLLPGRKFLTAVLASAVITISSEMYFYESSKVVHFATGVTCLAVVVAIWVYEEQEVVRFGVDRWRRQSLKVD</sequence>
<dbReference type="GO" id="GO:0034203">
    <property type="term" value="P:glycolipid translocation"/>
    <property type="evidence" value="ECO:0007669"/>
    <property type="project" value="TreeGrafter"/>
</dbReference>
<dbReference type="EMBL" id="GECZ01027884">
    <property type="protein sequence ID" value="JAS41885.1"/>
    <property type="molecule type" value="Transcribed_RNA"/>
</dbReference>
<keyword evidence="6 9" id="KW-1133">Transmembrane helix</keyword>
<dbReference type="GO" id="GO:0006488">
    <property type="term" value="P:dolichol-linked oligosaccharide biosynthetic process"/>
    <property type="evidence" value="ECO:0007669"/>
    <property type="project" value="InterPro"/>
</dbReference>
<reference evidence="11" key="1">
    <citation type="submission" date="2015-11" db="EMBL/GenBank/DDBJ databases">
        <title>De novo transcriptome assembly of four potential Pierce s Disease insect vectors from Arizona vineyards.</title>
        <authorList>
            <person name="Tassone E.E."/>
        </authorList>
    </citation>
    <scope>NUCLEOTIDE SEQUENCE</scope>
</reference>
<evidence type="ECO:0000313" key="11">
    <source>
        <dbReference type="EMBL" id="JAS54403.1"/>
    </source>
</evidence>
<feature type="transmembrane region" description="Helical" evidence="9">
    <location>
        <begin position="441"/>
        <end position="462"/>
    </location>
</feature>
<keyword evidence="7 9" id="KW-0472">Membrane</keyword>
<comment type="function">
    <text evidence="8 9">Intramembrane glycolipid transporter that operates in the biosynthetic pathway of dolichol-linked oligosaccharides, the glycan precursors employed in protein asparagine (N)-glycosylation. The sequential addition of sugars to dolichol pyrophosphate produces dolichol-linked oligosaccharides containing fourteen sugars, including two GlcNAcs, nine mannoses and three glucoses. Once assembled, the oligosaccharide is transferred from the lipid to nascent proteins by oligosaccharyltransferases. The assembly of dolichol-linked oligosaccharides begins on the cytosolic side of the endoplasmic reticulum membrane and finishes in its lumen. RFT1 could mediate the translocation of the cytosolically oriented intermediate DolPP-GlcNAc2Man5, produced by ALG11, into the ER lumen where dolichol-linked oligosaccharides assembly continues. However, the intramembrane lipid transporter activity could not be confirmed in vitro.</text>
</comment>
<feature type="transmembrane region" description="Helical" evidence="9">
    <location>
        <begin position="179"/>
        <end position="200"/>
    </location>
</feature>
<comment type="pathway">
    <text evidence="2">Protein modification; protein glycosylation.</text>
</comment>
<comment type="subcellular location">
    <subcellularLocation>
        <location evidence="1 9">Endoplasmic reticulum membrane</location>
        <topology evidence="1 9">Multi-pass membrane protein</topology>
    </subcellularLocation>
</comment>
<feature type="transmembrane region" description="Helical" evidence="9">
    <location>
        <begin position="383"/>
        <end position="406"/>
    </location>
</feature>
<evidence type="ECO:0000256" key="8">
    <source>
        <dbReference type="ARBA" id="ARBA00045912"/>
    </source>
</evidence>
<protein>
    <recommendedName>
        <fullName evidence="9">Protein RFT1 homolog</fullName>
    </recommendedName>
</protein>
<feature type="transmembrane region" description="Helical" evidence="9">
    <location>
        <begin position="483"/>
        <end position="502"/>
    </location>
</feature>
<evidence type="ECO:0000256" key="5">
    <source>
        <dbReference type="ARBA" id="ARBA00022824"/>
    </source>
</evidence>
<evidence type="ECO:0000256" key="3">
    <source>
        <dbReference type="ARBA" id="ARBA00010288"/>
    </source>
</evidence>
<proteinExistence type="inferred from homology"/>
<gene>
    <name evidence="10" type="ORF">g.19075</name>
    <name evidence="11" type="ORF">g.19076</name>
</gene>
<evidence type="ECO:0000256" key="2">
    <source>
        <dbReference type="ARBA" id="ARBA00004922"/>
    </source>
</evidence>
<dbReference type="EMBL" id="GECZ01015366">
    <property type="protein sequence ID" value="JAS54403.1"/>
    <property type="molecule type" value="Transcribed_RNA"/>
</dbReference>
<accession>A0A1B6FWJ4</accession>
<name>A0A1B6FWJ4_9HEMI</name>
<evidence type="ECO:0000313" key="10">
    <source>
        <dbReference type="EMBL" id="JAS41885.1"/>
    </source>
</evidence>
<comment type="similarity">
    <text evidence="3 9">Belongs to the RFT1 family.</text>
</comment>
<organism evidence="11">
    <name type="scientific">Cuerna arida</name>
    <dbReference type="NCBI Taxonomy" id="1464854"/>
    <lineage>
        <taxon>Eukaryota</taxon>
        <taxon>Metazoa</taxon>
        <taxon>Ecdysozoa</taxon>
        <taxon>Arthropoda</taxon>
        <taxon>Hexapoda</taxon>
        <taxon>Insecta</taxon>
        <taxon>Pterygota</taxon>
        <taxon>Neoptera</taxon>
        <taxon>Paraneoptera</taxon>
        <taxon>Hemiptera</taxon>
        <taxon>Auchenorrhyncha</taxon>
        <taxon>Membracoidea</taxon>
        <taxon>Cicadellidae</taxon>
        <taxon>Cicadellinae</taxon>
        <taxon>Proconiini</taxon>
        <taxon>Cuerna</taxon>
    </lineage>
</organism>